<feature type="domain" description="ATP-cone" evidence="13">
    <location>
        <begin position="6"/>
        <end position="97"/>
    </location>
</feature>
<evidence type="ECO:0000256" key="9">
    <source>
        <dbReference type="ARBA" id="ARBA00023285"/>
    </source>
</evidence>
<protein>
    <recommendedName>
        <fullName evidence="12">Vitamin B12-dependent ribonucleotide reductase</fullName>
        <ecNumber evidence="12">1.17.4.1</ecNumber>
    </recommendedName>
</protein>
<dbReference type="Pfam" id="PF02867">
    <property type="entry name" value="Ribonuc_red_lgC"/>
    <property type="match status" value="1"/>
</dbReference>
<dbReference type="GO" id="GO:0031419">
    <property type="term" value="F:cobalamin binding"/>
    <property type="evidence" value="ECO:0007669"/>
    <property type="project" value="UniProtKB-KW"/>
</dbReference>
<evidence type="ECO:0000256" key="6">
    <source>
        <dbReference type="ARBA" id="ARBA00023002"/>
    </source>
</evidence>
<evidence type="ECO:0000256" key="1">
    <source>
        <dbReference type="ARBA" id="ARBA00001922"/>
    </source>
</evidence>
<keyword evidence="4 11" id="KW-0547">Nucleotide-binding</keyword>
<name>A0A0P7ZL30_9EURY</name>
<evidence type="ECO:0000256" key="3">
    <source>
        <dbReference type="ARBA" id="ARBA00022628"/>
    </source>
</evidence>
<dbReference type="Gene3D" id="3.20.70.20">
    <property type="match status" value="1"/>
</dbReference>
<dbReference type="GO" id="GO:0071897">
    <property type="term" value="P:DNA biosynthetic process"/>
    <property type="evidence" value="ECO:0007669"/>
    <property type="project" value="UniProtKB-KW"/>
</dbReference>
<reference evidence="14 15" key="1">
    <citation type="submission" date="2015-09" db="EMBL/GenBank/DDBJ databases">
        <title>A metagenomics-based metabolic model of nitrate-dependent anaerobic oxidation of methane by Methanoperedens-like archaea.</title>
        <authorList>
            <person name="Arshad A."/>
            <person name="Speth D.R."/>
            <person name="De Graaf R.M."/>
            <person name="Op Den Camp H.J."/>
            <person name="Jetten M.S."/>
            <person name="Welte C.U."/>
        </authorList>
    </citation>
    <scope>NUCLEOTIDE SEQUENCE [LARGE SCALE GENOMIC DNA]</scope>
</reference>
<evidence type="ECO:0000256" key="4">
    <source>
        <dbReference type="ARBA" id="ARBA00022741"/>
    </source>
</evidence>
<keyword evidence="6 12" id="KW-0560">Oxidoreductase</keyword>
<dbReference type="InterPro" id="IPR000788">
    <property type="entry name" value="RNR_lg_C"/>
</dbReference>
<dbReference type="SUPFAM" id="SSF48168">
    <property type="entry name" value="R1 subunit of ribonucleotide reductase, N-terminal domain"/>
    <property type="match status" value="1"/>
</dbReference>
<dbReference type="Proteomes" id="UP000050360">
    <property type="component" value="Unassembled WGS sequence"/>
</dbReference>
<dbReference type="NCBIfam" id="TIGR02504">
    <property type="entry name" value="NrdJ_Z"/>
    <property type="match status" value="1"/>
</dbReference>
<comment type="caution">
    <text evidence="14">The sequence shown here is derived from an EMBL/GenBank/DDBJ whole genome shotgun (WGS) entry which is preliminary data.</text>
</comment>
<dbReference type="Pfam" id="PF00317">
    <property type="entry name" value="Ribonuc_red_lgN"/>
    <property type="match status" value="1"/>
</dbReference>
<evidence type="ECO:0000256" key="5">
    <source>
        <dbReference type="ARBA" id="ARBA00022840"/>
    </source>
</evidence>
<dbReference type="CDD" id="cd02888">
    <property type="entry name" value="RNR_II_dimer"/>
    <property type="match status" value="1"/>
</dbReference>
<evidence type="ECO:0000256" key="8">
    <source>
        <dbReference type="ARBA" id="ARBA00023157"/>
    </source>
</evidence>
<evidence type="ECO:0000256" key="12">
    <source>
        <dbReference type="RuleBase" id="RU364064"/>
    </source>
</evidence>
<accession>A0A0P7ZL30</accession>
<evidence type="ECO:0000313" key="14">
    <source>
        <dbReference type="EMBL" id="KPQ44788.1"/>
    </source>
</evidence>
<dbReference type="EMBL" id="LKCM01000055">
    <property type="protein sequence ID" value="KPQ44788.1"/>
    <property type="molecule type" value="Genomic_DNA"/>
</dbReference>
<dbReference type="GO" id="GO:0005524">
    <property type="term" value="F:ATP binding"/>
    <property type="evidence" value="ECO:0007669"/>
    <property type="project" value="UniProtKB-UniRule"/>
</dbReference>
<dbReference type="InterPro" id="IPR050862">
    <property type="entry name" value="RdRp_reductase_class-2"/>
</dbReference>
<dbReference type="PROSITE" id="PS51161">
    <property type="entry name" value="ATP_CONE"/>
    <property type="match status" value="1"/>
</dbReference>
<dbReference type="PANTHER" id="PTHR43371:SF1">
    <property type="entry name" value="RIBONUCLEOSIDE-DIPHOSPHATE REDUCTASE"/>
    <property type="match status" value="1"/>
</dbReference>
<keyword evidence="7" id="KW-0215">Deoxyribonucleotide synthesis</keyword>
<evidence type="ECO:0000256" key="2">
    <source>
        <dbReference type="ARBA" id="ARBA00007405"/>
    </source>
</evidence>
<keyword evidence="5 11" id="KW-0067">ATP-binding</keyword>
<dbReference type="EC" id="1.17.4.1" evidence="12"/>
<comment type="cofactor">
    <cofactor evidence="1 12">
        <name>adenosylcob(III)alamin</name>
        <dbReference type="ChEBI" id="CHEBI:18408"/>
    </cofactor>
</comment>
<dbReference type="SUPFAM" id="SSF51998">
    <property type="entry name" value="PFL-like glycyl radical enzymes"/>
    <property type="match status" value="1"/>
</dbReference>
<proteinExistence type="inferred from homology"/>
<organism evidence="14 15">
    <name type="scientific">Candidatus Methanoperedens nitratireducens</name>
    <dbReference type="NCBI Taxonomy" id="1392998"/>
    <lineage>
        <taxon>Archaea</taxon>
        <taxon>Methanobacteriati</taxon>
        <taxon>Methanobacteriota</taxon>
        <taxon>Stenosarchaea group</taxon>
        <taxon>Methanomicrobia</taxon>
        <taxon>Methanosarcinales</taxon>
        <taxon>ANME-2 cluster</taxon>
        <taxon>Candidatus Methanoperedentaceae</taxon>
        <taxon>Candidatus Methanoperedens</taxon>
    </lineage>
</organism>
<evidence type="ECO:0000256" key="7">
    <source>
        <dbReference type="ARBA" id="ARBA00023116"/>
    </source>
</evidence>
<dbReference type="InterPro" id="IPR008926">
    <property type="entry name" value="RNR_R1-su_N"/>
</dbReference>
<dbReference type="InterPro" id="IPR005144">
    <property type="entry name" value="ATP-cone_dom"/>
</dbReference>
<dbReference type="PRINTS" id="PR01183">
    <property type="entry name" value="RIBORDTASEM1"/>
</dbReference>
<dbReference type="InterPro" id="IPR013344">
    <property type="entry name" value="RNR_NrdJ/NrdZ"/>
</dbReference>
<comment type="function">
    <text evidence="12">Catalyzes the reduction of ribonucleotides to deoxyribonucleotides. May function to provide a pool of deoxyribonucleotide precursors for DNA repair during oxygen limitation and/or for immediate growth after restoration of oxygen.</text>
</comment>
<dbReference type="Pfam" id="PF03477">
    <property type="entry name" value="ATP-cone"/>
    <property type="match status" value="1"/>
</dbReference>
<evidence type="ECO:0000313" key="15">
    <source>
        <dbReference type="Proteomes" id="UP000050360"/>
    </source>
</evidence>
<dbReference type="PANTHER" id="PTHR43371">
    <property type="entry name" value="VITAMIN B12-DEPENDENT RIBONUCLEOTIDE REDUCTASE"/>
    <property type="match status" value="1"/>
</dbReference>
<dbReference type="GO" id="GO:0009263">
    <property type="term" value="P:deoxyribonucleotide biosynthetic process"/>
    <property type="evidence" value="ECO:0007669"/>
    <property type="project" value="UniProtKB-KW"/>
</dbReference>
<dbReference type="FunFam" id="3.20.70.20:FF:000018">
    <property type="entry name" value="Vitamin B12-dependent ribonucleotide reductase"/>
    <property type="match status" value="1"/>
</dbReference>
<dbReference type="InterPro" id="IPR013509">
    <property type="entry name" value="RNR_lsu_N"/>
</dbReference>
<dbReference type="UniPathway" id="UPA00326"/>
<dbReference type="AlphaFoldDB" id="A0A0P7ZL30"/>
<comment type="similarity">
    <text evidence="2 12">Belongs to the ribonucleoside diphosphate reductase class-2 family.</text>
</comment>
<comment type="catalytic activity">
    <reaction evidence="10 12">
        <text>a 2'-deoxyribonucleoside 5'-diphosphate + [thioredoxin]-disulfide + H2O = a ribonucleoside 5'-diphosphate + [thioredoxin]-dithiol</text>
        <dbReference type="Rhea" id="RHEA:23252"/>
        <dbReference type="Rhea" id="RHEA-COMP:10698"/>
        <dbReference type="Rhea" id="RHEA-COMP:10700"/>
        <dbReference type="ChEBI" id="CHEBI:15377"/>
        <dbReference type="ChEBI" id="CHEBI:29950"/>
        <dbReference type="ChEBI" id="CHEBI:50058"/>
        <dbReference type="ChEBI" id="CHEBI:57930"/>
        <dbReference type="ChEBI" id="CHEBI:73316"/>
        <dbReference type="EC" id="1.17.4.1"/>
    </reaction>
</comment>
<evidence type="ECO:0000259" key="13">
    <source>
        <dbReference type="PROSITE" id="PS51161"/>
    </source>
</evidence>
<gene>
    <name evidence="14" type="primary">nrd</name>
    <name evidence="14" type="ORF">MPEBLZ_00610</name>
</gene>
<keyword evidence="9 12" id="KW-0170">Cobalt</keyword>
<evidence type="ECO:0000256" key="11">
    <source>
        <dbReference type="PROSITE-ProRule" id="PRU00492"/>
    </source>
</evidence>
<dbReference type="PATRIC" id="fig|1719120.3.peg.669"/>
<keyword evidence="12" id="KW-0237">DNA synthesis</keyword>
<dbReference type="GO" id="GO:0004748">
    <property type="term" value="F:ribonucleoside-diphosphate reductase activity, thioredoxin disulfide as acceptor"/>
    <property type="evidence" value="ECO:0007669"/>
    <property type="project" value="UniProtKB-EC"/>
</dbReference>
<sequence length="683" mass="76041">MIFLPQKIRKRDGRIVDFDRAKIAKAIFKAFIATKSQDGERTEDLAGQVVELLDKRITGIPGVEDVQDAVEEVLIKNGYTGIAKAYILYREKRAQIRKAKEFFGVRDELKMSVNAVHVLERRYLLKDDKGEVLETPLQLFERIAKAVALDPESEEEFLNILVNLEFLPNTPTLMNAGTDIGQLSACFVIPVEDSLTSIFDAVKSMALIQQSGGGTGFSFSRIRPKGDIVKSTQGVASGPVSFMRVFDTTTDIIKQGGKRRGANMGILRADHPDIIEFITAKTKEGFLTNFNISVAVDDKFMNAVREDSDYELINPRNRKVVKKVKAREIWNLIITMAWRTGDPGIIFIDEINRHNPTPHIGEIESTNPCGELPLLPYESCNLGSINLAKIVKNGSIDWEKLEKTVNIGVRFLDNIIDINKYPLPQIEEITKANRKIGLGVMGFADMLVQLGISYDSEEALKTAEEVMGFIQEKSHISSERLAQVRGAFPNFPGSIYKKPIRNSTVTTVAPTGTISIIGGCSSGIEPLFAVSFVRNVLEGTKLIEVNPYFESVAKERGFYSEELMMKIAKTGTLAGIKEIPDDVKRVFVTAFDIAPRWHVKMQAAFQKYSDNAVSKTINFPNDVDIKEVETAFMLAYELKCKGITVYRYGSKSRQVLYLGDSMDKYVSVDSEYSGGCAAQVCPV</sequence>
<keyword evidence="3 12" id="KW-0846">Cobalamin</keyword>
<evidence type="ECO:0000256" key="10">
    <source>
        <dbReference type="ARBA" id="ARBA00047754"/>
    </source>
</evidence>
<keyword evidence="8" id="KW-1015">Disulfide bond</keyword>